<sequence>MLYYFQSPRLPSIIRALKLFNENFEKNERKEKHFYTHLPLIDHQCRISLTYESISNSSVQIRRRISHESSPVITIFCYYKRSKKPSRYSHFENLEVVVCLTLRLYPIVAVVLNASPHRLKSLFDRNTELLIRAKNGLDIKGSGNENS</sequence>
<dbReference type="Proteomes" id="UP000078200">
    <property type="component" value="Unassembled WGS sequence"/>
</dbReference>
<dbReference type="AlphaFoldDB" id="A0A1A9VFD7"/>
<proteinExistence type="predicted"/>
<name>A0A1A9VFD7_GLOAU</name>
<dbReference type="VEuPathDB" id="VectorBase:GAUT035510"/>
<evidence type="ECO:0000313" key="1">
    <source>
        <dbReference type="EnsemblMetazoa" id="GAUT035510-PA"/>
    </source>
</evidence>
<reference evidence="1" key="1">
    <citation type="submission" date="2020-05" db="UniProtKB">
        <authorList>
            <consortium name="EnsemblMetazoa"/>
        </authorList>
    </citation>
    <scope>IDENTIFICATION</scope>
    <source>
        <strain evidence="1">TTRI</strain>
    </source>
</reference>
<protein>
    <submittedName>
        <fullName evidence="1">Uncharacterized protein</fullName>
    </submittedName>
</protein>
<organism evidence="1 2">
    <name type="scientific">Glossina austeni</name>
    <name type="common">Savannah tsetse fly</name>
    <dbReference type="NCBI Taxonomy" id="7395"/>
    <lineage>
        <taxon>Eukaryota</taxon>
        <taxon>Metazoa</taxon>
        <taxon>Ecdysozoa</taxon>
        <taxon>Arthropoda</taxon>
        <taxon>Hexapoda</taxon>
        <taxon>Insecta</taxon>
        <taxon>Pterygota</taxon>
        <taxon>Neoptera</taxon>
        <taxon>Endopterygota</taxon>
        <taxon>Diptera</taxon>
        <taxon>Brachycera</taxon>
        <taxon>Muscomorpha</taxon>
        <taxon>Hippoboscoidea</taxon>
        <taxon>Glossinidae</taxon>
        <taxon>Glossina</taxon>
    </lineage>
</organism>
<dbReference type="EnsemblMetazoa" id="GAUT035510-RA">
    <property type="protein sequence ID" value="GAUT035510-PA"/>
    <property type="gene ID" value="GAUT035510"/>
</dbReference>
<evidence type="ECO:0000313" key="2">
    <source>
        <dbReference type="Proteomes" id="UP000078200"/>
    </source>
</evidence>
<accession>A0A1A9VFD7</accession>
<keyword evidence="2" id="KW-1185">Reference proteome</keyword>